<feature type="region of interest" description="Disordered" evidence="1">
    <location>
        <begin position="1"/>
        <end position="34"/>
    </location>
</feature>
<organism evidence="2 3">
    <name type="scientific">Phytophthora nicotianae P10297</name>
    <dbReference type="NCBI Taxonomy" id="1317064"/>
    <lineage>
        <taxon>Eukaryota</taxon>
        <taxon>Sar</taxon>
        <taxon>Stramenopiles</taxon>
        <taxon>Oomycota</taxon>
        <taxon>Peronosporomycetes</taxon>
        <taxon>Peronosporales</taxon>
        <taxon>Peronosporaceae</taxon>
        <taxon>Phytophthora</taxon>
    </lineage>
</organism>
<proteinExistence type="predicted"/>
<evidence type="ECO:0000313" key="3">
    <source>
        <dbReference type="Proteomes" id="UP000018948"/>
    </source>
</evidence>
<dbReference type="EMBL" id="ANIY01003496">
    <property type="protein sequence ID" value="ETP35261.1"/>
    <property type="molecule type" value="Genomic_DNA"/>
</dbReference>
<sequence length="90" mass="9933">MSLVLSTEAIGAHIRENEPPPPSTRSTNAQSTTVAATQSHQVIEALQTRFTEGYIPPLTVWWFLHVVNASVEFVLWGYHVTVAPMKVMSA</sequence>
<dbReference type="Proteomes" id="UP000018948">
    <property type="component" value="Unassembled WGS sequence"/>
</dbReference>
<feature type="compositionally biased region" description="Polar residues" evidence="1">
    <location>
        <begin position="24"/>
        <end position="34"/>
    </location>
</feature>
<gene>
    <name evidence="2" type="ORF">F442_16511</name>
</gene>
<reference evidence="2 3" key="1">
    <citation type="submission" date="2013-11" db="EMBL/GenBank/DDBJ databases">
        <title>The Genome Sequence of Phytophthora parasitica P10297.</title>
        <authorList>
            <consortium name="The Broad Institute Genomics Platform"/>
            <person name="Russ C."/>
            <person name="Tyler B."/>
            <person name="Panabieres F."/>
            <person name="Shan W."/>
            <person name="Tripathy S."/>
            <person name="Grunwald N."/>
            <person name="Machado M."/>
            <person name="Johnson C.S."/>
            <person name="Walker B."/>
            <person name="Young S.K."/>
            <person name="Zeng Q."/>
            <person name="Gargeya S."/>
            <person name="Fitzgerald M."/>
            <person name="Haas B."/>
            <person name="Abouelleil A."/>
            <person name="Allen A.W."/>
            <person name="Alvarado L."/>
            <person name="Arachchi H.M."/>
            <person name="Berlin A.M."/>
            <person name="Chapman S.B."/>
            <person name="Gainer-Dewar J."/>
            <person name="Goldberg J."/>
            <person name="Griggs A."/>
            <person name="Gujja S."/>
            <person name="Hansen M."/>
            <person name="Howarth C."/>
            <person name="Imamovic A."/>
            <person name="Ireland A."/>
            <person name="Larimer J."/>
            <person name="McCowan C."/>
            <person name="Murphy C."/>
            <person name="Pearson M."/>
            <person name="Poon T.W."/>
            <person name="Priest M."/>
            <person name="Roberts A."/>
            <person name="Saif S."/>
            <person name="Shea T."/>
            <person name="Sisk P."/>
            <person name="Sykes S."/>
            <person name="Wortman J."/>
            <person name="Nusbaum C."/>
            <person name="Birren B."/>
        </authorList>
    </citation>
    <scope>NUCLEOTIDE SEQUENCE [LARGE SCALE GENOMIC DNA]</scope>
    <source>
        <strain evidence="2 3">P10297</strain>
    </source>
</reference>
<dbReference type="AlphaFoldDB" id="W2YK42"/>
<accession>W2YK42</accession>
<evidence type="ECO:0000256" key="1">
    <source>
        <dbReference type="SAM" id="MobiDB-lite"/>
    </source>
</evidence>
<name>W2YK42_PHYNI</name>
<protein>
    <submittedName>
        <fullName evidence="2">Uncharacterized protein</fullName>
    </submittedName>
</protein>
<comment type="caution">
    <text evidence="2">The sequence shown here is derived from an EMBL/GenBank/DDBJ whole genome shotgun (WGS) entry which is preliminary data.</text>
</comment>
<evidence type="ECO:0000313" key="2">
    <source>
        <dbReference type="EMBL" id="ETP35261.1"/>
    </source>
</evidence>